<evidence type="ECO:0000256" key="1">
    <source>
        <dbReference type="ARBA" id="ARBA00023015"/>
    </source>
</evidence>
<dbReference type="InterPro" id="IPR018490">
    <property type="entry name" value="cNMP-bd_dom_sf"/>
</dbReference>
<dbReference type="PANTHER" id="PTHR24567">
    <property type="entry name" value="CRP FAMILY TRANSCRIPTIONAL REGULATORY PROTEIN"/>
    <property type="match status" value="1"/>
</dbReference>
<dbReference type="Pfam" id="PF13545">
    <property type="entry name" value="HTH_Crp_2"/>
    <property type="match status" value="1"/>
</dbReference>
<feature type="domain" description="HTH crp-type" evidence="5">
    <location>
        <begin position="155"/>
        <end position="222"/>
    </location>
</feature>
<feature type="domain" description="Cyclic nucleotide-binding" evidence="4">
    <location>
        <begin position="21"/>
        <end position="141"/>
    </location>
</feature>
<dbReference type="PANTHER" id="PTHR24567:SF74">
    <property type="entry name" value="HTH-TYPE TRANSCRIPTIONAL REGULATOR ARCR"/>
    <property type="match status" value="1"/>
</dbReference>
<gene>
    <name evidence="6" type="ORF">HMPREF7215_1407</name>
</gene>
<dbReference type="InterPro" id="IPR050397">
    <property type="entry name" value="Env_Response_Regulators"/>
</dbReference>
<dbReference type="InterPro" id="IPR036388">
    <property type="entry name" value="WH-like_DNA-bd_sf"/>
</dbReference>
<dbReference type="InterPro" id="IPR014710">
    <property type="entry name" value="RmlC-like_jellyroll"/>
</dbReference>
<keyword evidence="2" id="KW-0238">DNA-binding</keyword>
<evidence type="ECO:0000259" key="5">
    <source>
        <dbReference type="PROSITE" id="PS51063"/>
    </source>
</evidence>
<organism evidence="6 7">
    <name type="scientific">Pyramidobacter piscolens W5455</name>
    <dbReference type="NCBI Taxonomy" id="352165"/>
    <lineage>
        <taxon>Bacteria</taxon>
        <taxon>Thermotogati</taxon>
        <taxon>Synergistota</taxon>
        <taxon>Synergistia</taxon>
        <taxon>Synergistales</taxon>
        <taxon>Dethiosulfovibrionaceae</taxon>
        <taxon>Pyramidobacter</taxon>
    </lineage>
</organism>
<evidence type="ECO:0000256" key="3">
    <source>
        <dbReference type="ARBA" id="ARBA00023163"/>
    </source>
</evidence>
<dbReference type="InterPro" id="IPR000595">
    <property type="entry name" value="cNMP-bd_dom"/>
</dbReference>
<evidence type="ECO:0000256" key="2">
    <source>
        <dbReference type="ARBA" id="ARBA00023125"/>
    </source>
</evidence>
<dbReference type="SUPFAM" id="SSF46785">
    <property type="entry name" value="Winged helix' DNA-binding domain"/>
    <property type="match status" value="1"/>
</dbReference>
<proteinExistence type="predicted"/>
<dbReference type="EMBL" id="ADFP01000011">
    <property type="protein sequence ID" value="EFB91931.1"/>
    <property type="molecule type" value="Genomic_DNA"/>
</dbReference>
<dbReference type="Gene3D" id="2.60.120.10">
    <property type="entry name" value="Jelly Rolls"/>
    <property type="match status" value="1"/>
</dbReference>
<dbReference type="Proteomes" id="UP000006462">
    <property type="component" value="Unassembled WGS sequence"/>
</dbReference>
<dbReference type="PRINTS" id="PR00034">
    <property type="entry name" value="HTHCRP"/>
</dbReference>
<accession>A0ABM9ZYD9</accession>
<keyword evidence="7" id="KW-1185">Reference proteome</keyword>
<dbReference type="RefSeq" id="WP_009163684.1">
    <property type="nucleotide sequence ID" value="NZ_ADFP01000011.1"/>
</dbReference>
<dbReference type="InterPro" id="IPR012318">
    <property type="entry name" value="HTH_CRP"/>
</dbReference>
<reference evidence="6 7" key="1">
    <citation type="submission" date="2009-12" db="EMBL/GenBank/DDBJ databases">
        <authorList>
            <person name="Shrivastava S."/>
            <person name="Madupu R."/>
            <person name="Durkin A.S."/>
            <person name="Torralba M."/>
            <person name="Methe B."/>
            <person name="Sutton G.G."/>
            <person name="Strausberg R.L."/>
            <person name="Nelson K.E."/>
        </authorList>
    </citation>
    <scope>NUCLEOTIDE SEQUENCE [LARGE SCALE GENOMIC DNA]</scope>
    <source>
        <strain evidence="6 7">W5455</strain>
    </source>
</reference>
<dbReference type="InterPro" id="IPR036390">
    <property type="entry name" value="WH_DNA-bd_sf"/>
</dbReference>
<comment type="caution">
    <text evidence="6">The sequence shown here is derived from an EMBL/GenBank/DDBJ whole genome shotgun (WGS) entry which is preliminary data.</text>
</comment>
<dbReference type="Pfam" id="PF00027">
    <property type="entry name" value="cNMP_binding"/>
    <property type="match status" value="1"/>
</dbReference>
<name>A0ABM9ZYD9_9BACT</name>
<sequence>MENDDKRSCLCNLPCATPSPLLSFLPGKARLRLVRYSSQKDCARGETLFREGQPIRSVLFIVAGKVKLCRYDAEGEEHIFDILHDGDTVWDGLLMENTVYPYAAVCLTPVRLCLVGRGEFLRLLGEQPQIAMTLISLLGRKLRQANEKNLLLSVRDPRLRLAGFLLDRDRRCIGPDIELKLDDIAASVGLRPETVSRGLSRFERDGLIRRTGQGRILVVDRPGLEDIYRAESQS</sequence>
<keyword evidence="3" id="KW-0804">Transcription</keyword>
<dbReference type="CDD" id="cd00038">
    <property type="entry name" value="CAP_ED"/>
    <property type="match status" value="1"/>
</dbReference>
<dbReference type="Gene3D" id="1.10.10.10">
    <property type="entry name" value="Winged helix-like DNA-binding domain superfamily/Winged helix DNA-binding domain"/>
    <property type="match status" value="1"/>
</dbReference>
<dbReference type="PROSITE" id="PS51063">
    <property type="entry name" value="HTH_CRP_2"/>
    <property type="match status" value="1"/>
</dbReference>
<dbReference type="PROSITE" id="PS50042">
    <property type="entry name" value="CNMP_BINDING_3"/>
    <property type="match status" value="1"/>
</dbReference>
<evidence type="ECO:0000313" key="7">
    <source>
        <dbReference type="Proteomes" id="UP000006462"/>
    </source>
</evidence>
<protein>
    <submittedName>
        <fullName evidence="6">Cyclic nucleotide-binding domain protein</fullName>
    </submittedName>
</protein>
<dbReference type="SUPFAM" id="SSF51206">
    <property type="entry name" value="cAMP-binding domain-like"/>
    <property type="match status" value="1"/>
</dbReference>
<dbReference type="SMART" id="SM00419">
    <property type="entry name" value="HTH_CRP"/>
    <property type="match status" value="1"/>
</dbReference>
<dbReference type="SMART" id="SM00100">
    <property type="entry name" value="cNMP"/>
    <property type="match status" value="1"/>
</dbReference>
<evidence type="ECO:0000259" key="4">
    <source>
        <dbReference type="PROSITE" id="PS50042"/>
    </source>
</evidence>
<evidence type="ECO:0000313" key="6">
    <source>
        <dbReference type="EMBL" id="EFB91931.1"/>
    </source>
</evidence>
<keyword evidence="1" id="KW-0805">Transcription regulation</keyword>
<dbReference type="GeneID" id="90985138"/>